<dbReference type="HOGENOM" id="CLU_167496_0_0_9"/>
<dbReference type="KEGG" id="siv:SSIL_1414"/>
<accession>F2F2J9</accession>
<protein>
    <submittedName>
        <fullName evidence="1">Uncharacterized protein</fullName>
    </submittedName>
</protein>
<reference evidence="2" key="1">
    <citation type="submission" date="2011-04" db="EMBL/GenBank/DDBJ databases">
        <title>Genome sequence of Solibacillus silvestris StLB046.</title>
        <authorList>
            <person name="Morohoshi T."/>
            <person name="Someya N."/>
            <person name="Ikeda T."/>
        </authorList>
    </citation>
    <scope>NUCLEOTIDE SEQUENCE [LARGE SCALE GENOMIC DNA]</scope>
    <source>
        <strain evidence="2">StLB046</strain>
    </source>
</reference>
<keyword evidence="2" id="KW-1185">Reference proteome</keyword>
<dbReference type="Proteomes" id="UP000006691">
    <property type="component" value="Chromosome"/>
</dbReference>
<sequence>MLNIQVTDDYKLTSDGMQIIVQKRHIIDPTKSPKFKEGQSTEKYEDFRTWKYCGKVEQAIELIIQQKIFESDAANLKELKREITDFKEYVKNILH</sequence>
<dbReference type="AlphaFoldDB" id="F2F2J9"/>
<dbReference type="EMBL" id="AP012157">
    <property type="protein sequence ID" value="BAK15837.1"/>
    <property type="molecule type" value="Genomic_DNA"/>
</dbReference>
<dbReference type="eggNOG" id="ENOG502ZXER">
    <property type="taxonomic scope" value="Bacteria"/>
</dbReference>
<dbReference type="RefSeq" id="WP_014823290.1">
    <property type="nucleotide sequence ID" value="NC_018065.1"/>
</dbReference>
<reference evidence="1 2" key="2">
    <citation type="journal article" date="2012" name="J. Biosci. Bioeng.">
        <title>Complete genome sequence and characterization of the N-acylhomoserine lactone-degrading gene of the potato leaf-associated Solibacillus silvestris.</title>
        <authorList>
            <person name="Morohoshi T."/>
            <person name="Tominaga Y."/>
            <person name="Someya N."/>
            <person name="Ikeda T."/>
        </authorList>
    </citation>
    <scope>NUCLEOTIDE SEQUENCE [LARGE SCALE GENOMIC DNA]</scope>
    <source>
        <strain evidence="1 2">StLB046</strain>
    </source>
</reference>
<dbReference type="PATRIC" id="fig|1002809.3.peg.1426"/>
<dbReference type="STRING" id="1002809.SSIL_1414"/>
<evidence type="ECO:0000313" key="2">
    <source>
        <dbReference type="Proteomes" id="UP000006691"/>
    </source>
</evidence>
<gene>
    <name evidence="1" type="ordered locus">SSIL_1414</name>
</gene>
<proteinExistence type="predicted"/>
<organism evidence="1 2">
    <name type="scientific">Solibacillus silvestris (strain StLB046)</name>
    <name type="common">Bacillus silvestris</name>
    <dbReference type="NCBI Taxonomy" id="1002809"/>
    <lineage>
        <taxon>Bacteria</taxon>
        <taxon>Bacillati</taxon>
        <taxon>Bacillota</taxon>
        <taxon>Bacilli</taxon>
        <taxon>Bacillales</taxon>
        <taxon>Caryophanaceae</taxon>
        <taxon>Solibacillus</taxon>
    </lineage>
</organism>
<name>F2F2J9_SOLSS</name>
<evidence type="ECO:0000313" key="1">
    <source>
        <dbReference type="EMBL" id="BAK15837.1"/>
    </source>
</evidence>